<organism evidence="1 2">
    <name type="scientific">Butyricimonas virosa</name>
    <dbReference type="NCBI Taxonomy" id="544645"/>
    <lineage>
        <taxon>Bacteria</taxon>
        <taxon>Pseudomonadati</taxon>
        <taxon>Bacteroidota</taxon>
        <taxon>Bacteroidia</taxon>
        <taxon>Bacteroidales</taxon>
        <taxon>Odoribacteraceae</taxon>
        <taxon>Butyricimonas</taxon>
    </lineage>
</organism>
<dbReference type="InterPro" id="IPR010438">
    <property type="entry name" value="Lambda_Bor"/>
</dbReference>
<dbReference type="EMBL" id="QRZA01000004">
    <property type="protein sequence ID" value="RGV35388.1"/>
    <property type="molecule type" value="Genomic_DNA"/>
</dbReference>
<proteinExistence type="predicted"/>
<accession>A0A412X3X5</accession>
<evidence type="ECO:0000313" key="2">
    <source>
        <dbReference type="Proteomes" id="UP000283589"/>
    </source>
</evidence>
<dbReference type="Proteomes" id="UP000283589">
    <property type="component" value="Unassembled WGS sequence"/>
</dbReference>
<protein>
    <recommendedName>
        <fullName evidence="3">Bor protein</fullName>
    </recommendedName>
</protein>
<dbReference type="AlphaFoldDB" id="A0A412X3X5"/>
<comment type="caution">
    <text evidence="1">The sequence shown here is derived from an EMBL/GenBank/DDBJ whole genome shotgun (WGS) entry which is preliminary data.</text>
</comment>
<dbReference type="Pfam" id="PF06291">
    <property type="entry name" value="Lambda_Bor"/>
    <property type="match status" value="1"/>
</dbReference>
<evidence type="ECO:0008006" key="3">
    <source>
        <dbReference type="Google" id="ProtNLM"/>
    </source>
</evidence>
<evidence type="ECO:0000313" key="1">
    <source>
        <dbReference type="EMBL" id="RGV35388.1"/>
    </source>
</evidence>
<sequence>MKKLLFAIFCVATLSSCYNTRVLVGDVQPKEPLVKVNSEMNSHWLCGLISGRGDQAKEFVDGSTNYVIKTNFTFLDYIISYVTFGIYTPNHTMYYIPLKDIKGDKK</sequence>
<dbReference type="PROSITE" id="PS51257">
    <property type="entry name" value="PROKAR_LIPOPROTEIN"/>
    <property type="match status" value="1"/>
</dbReference>
<dbReference type="RefSeq" id="WP_147348355.1">
    <property type="nucleotide sequence ID" value="NZ_CALBWO010000040.1"/>
</dbReference>
<reference evidence="1 2" key="1">
    <citation type="submission" date="2018-08" db="EMBL/GenBank/DDBJ databases">
        <title>A genome reference for cultivated species of the human gut microbiota.</title>
        <authorList>
            <person name="Zou Y."/>
            <person name="Xue W."/>
            <person name="Luo G."/>
        </authorList>
    </citation>
    <scope>NUCLEOTIDE SEQUENCE [LARGE SCALE GENOMIC DNA]</scope>
    <source>
        <strain evidence="1 2">AF14-49</strain>
    </source>
</reference>
<gene>
    <name evidence="1" type="ORF">DWW18_04755</name>
</gene>
<name>A0A412X3X5_9BACT</name>